<keyword evidence="2" id="KW-1185">Reference proteome</keyword>
<protein>
    <submittedName>
        <fullName evidence="1">Uncharacterized protein</fullName>
    </submittedName>
</protein>
<gene>
    <name evidence="1" type="ORF">N7U68_17730</name>
</gene>
<proteinExistence type="predicted"/>
<reference evidence="1" key="1">
    <citation type="submission" date="2022-10" db="EMBL/GenBank/DDBJ databases">
        <title>Roseovarius pelagicus sp. nov., isolated from Arctic seawater.</title>
        <authorList>
            <person name="Hong Y.W."/>
            <person name="Hwang C.Y."/>
        </authorList>
    </citation>
    <scope>NUCLEOTIDE SEQUENCE</scope>
    <source>
        <strain evidence="1">HL-MP18</strain>
    </source>
</reference>
<name>A0ABY6D9T1_9RHOB</name>
<dbReference type="EMBL" id="CP106738">
    <property type="protein sequence ID" value="UXX82902.1"/>
    <property type="molecule type" value="Genomic_DNA"/>
</dbReference>
<dbReference type="Proteomes" id="UP001064087">
    <property type="component" value="Chromosome"/>
</dbReference>
<evidence type="ECO:0000313" key="1">
    <source>
        <dbReference type="EMBL" id="UXX82902.1"/>
    </source>
</evidence>
<evidence type="ECO:0000313" key="2">
    <source>
        <dbReference type="Proteomes" id="UP001064087"/>
    </source>
</evidence>
<sequence length="563" mass="63592">MEETQVTTVAPRDPATVMQLARMGSLHQCRLSFMRQLLRRFKSENWHFGVPMFDIDARGVGRAVYTAHGPQNSYSLVAFSHDLPPELRSDRVIATAWDATFTLFDGIPDKADLDRLEQNVPLQEAGRISEKELSLARANRSVRLWDHVVSRLAAGQQPDAQKVREVGYLMRTTAVYGSGKFGAADREATCARPEFQAPFQVEMLHVYLIRTFVMDLVEFMAHQRNPATAVPIDPALRRQFGIGNSTGLGMAPFLLNHPALLHSWINARETALARVRSLSTATIAEIDTLRHLIRRARRNAQDWVSEHLVQIDKLDALRSDLQALEAHLKDADLLTNAPWDRLWLWGEAALSLEGQEQLASLLLEPYGHLVDDLGPGMASDETAHWRIDGAMSVGQLRTITEDVYRWALDTDWSDPAAIARVWYISEAKLEPRLGERHSEPLTPYEQPLCPGRDSALMYKDLHRFGGETVAAFALHHPEHRHMVRRAQITAHLPYAEIRDNTIGADLLPIDMLRAKLSFFGACHFDPRSDRWVRINMYKHAPFPAELGEAEADDWTLPPQGTSR</sequence>
<dbReference type="RefSeq" id="WP_263047679.1">
    <property type="nucleotide sequence ID" value="NZ_CP106738.1"/>
</dbReference>
<organism evidence="1 2">
    <name type="scientific">Roseovarius pelagicus</name>
    <dbReference type="NCBI Taxonomy" id="2980108"/>
    <lineage>
        <taxon>Bacteria</taxon>
        <taxon>Pseudomonadati</taxon>
        <taxon>Pseudomonadota</taxon>
        <taxon>Alphaproteobacteria</taxon>
        <taxon>Rhodobacterales</taxon>
        <taxon>Roseobacteraceae</taxon>
        <taxon>Roseovarius</taxon>
    </lineage>
</organism>
<accession>A0ABY6D9T1</accession>